<dbReference type="AlphaFoldDB" id="A0AA87APY5"/>
<dbReference type="InterPro" id="IPR050834">
    <property type="entry name" value="Glycosyltransf_2"/>
</dbReference>
<dbReference type="Proteomes" id="UP000004773">
    <property type="component" value="Unassembled WGS sequence"/>
</dbReference>
<evidence type="ECO:0000259" key="1">
    <source>
        <dbReference type="Pfam" id="PF00535"/>
    </source>
</evidence>
<sequence length="189" mass="21886">MELKKYVEKYLNDERVIYHKVLHGGISRALNAGISLVTAEYIARQDSDDEWMPWHLDFLLNELEQNDKLDIIGSKVDADRNKLQGGIKRNNFNNLSGEELWFKLAYKNMFNHSTVIYKKSAVEEAGGYDPECDGFEDWHLWACMVTKDNALVMNTLTAYYGLPEEDNKGMIFRSRLAKSRGLRLEDVLE</sequence>
<dbReference type="Gene3D" id="3.90.550.10">
    <property type="entry name" value="Spore Coat Polysaccharide Biosynthesis Protein SpsA, Chain A"/>
    <property type="match status" value="1"/>
</dbReference>
<reference evidence="2 3" key="1">
    <citation type="submission" date="2011-03" db="EMBL/GenBank/DDBJ databases">
        <title>The Genome Sequence of Gemella haemolysans M341.</title>
        <authorList>
            <consortium name="The Broad Institute Genome Sequencing Platform"/>
            <consortium name="The Broad Institute Genome Sequencing Center for Infectious Disease"/>
            <person name="Earl A."/>
            <person name="Ward D."/>
            <person name="Feldgarden M."/>
            <person name="Gevers D."/>
            <person name="Sibley C.D."/>
            <person name="Field T.R."/>
            <person name="Grinwis M."/>
            <person name="Eshaghurshan C.S."/>
            <person name="Surette M.G."/>
            <person name="Young S.K."/>
            <person name="Zeng Q."/>
            <person name="Gargeya S."/>
            <person name="Fitzgerald M."/>
            <person name="Haas B."/>
            <person name="Abouelleil A."/>
            <person name="Alvarado L."/>
            <person name="Arachchi H.M."/>
            <person name="Berlin A."/>
            <person name="Brown A."/>
            <person name="Chapman S.B."/>
            <person name="Chen Z."/>
            <person name="Dunbar C."/>
            <person name="Freedman E."/>
            <person name="Gearin G."/>
            <person name="Gellesch M."/>
            <person name="Goldberg J."/>
            <person name="Griggs A."/>
            <person name="Gujja S."/>
            <person name="Heilman E.R."/>
            <person name="Heiman D."/>
            <person name="Howarth C."/>
            <person name="Larson L."/>
            <person name="Lui A."/>
            <person name="MacDonald P.J.P."/>
            <person name="Mehta T."/>
            <person name="Montmayeur A."/>
            <person name="Murphy C."/>
            <person name="Neiman D."/>
            <person name="Pearson M."/>
            <person name="Priest M."/>
            <person name="Roberts A."/>
            <person name="Saif S."/>
            <person name="Shea T."/>
            <person name="Shenoy N."/>
            <person name="Sisk P."/>
            <person name="Stolte C."/>
            <person name="Sykes S."/>
            <person name="White J."/>
            <person name="Yandava C."/>
            <person name="Wortman J."/>
            <person name="Nusbaum C."/>
            <person name="Birren B."/>
        </authorList>
    </citation>
    <scope>NUCLEOTIDE SEQUENCE [LARGE SCALE GENOMIC DNA]</scope>
    <source>
        <strain evidence="2 3">M341</strain>
    </source>
</reference>
<accession>A0AA87APY5</accession>
<dbReference type="PANTHER" id="PTHR43685:SF2">
    <property type="entry name" value="GLYCOSYLTRANSFERASE 2-LIKE DOMAIN-CONTAINING PROTEIN"/>
    <property type="match status" value="1"/>
</dbReference>
<organism evidence="2 3">
    <name type="scientific">Gemella haemolysans M341</name>
    <dbReference type="NCBI Taxonomy" id="562981"/>
    <lineage>
        <taxon>Bacteria</taxon>
        <taxon>Bacillati</taxon>
        <taxon>Bacillota</taxon>
        <taxon>Bacilli</taxon>
        <taxon>Bacillales</taxon>
        <taxon>Gemellaceae</taxon>
        <taxon>Gemella</taxon>
    </lineage>
</organism>
<gene>
    <name evidence="2" type="ORF">HMPREF0428_01541</name>
</gene>
<feature type="domain" description="Glycosyltransferase 2-like" evidence="1">
    <location>
        <begin position="5"/>
        <end position="115"/>
    </location>
</feature>
<dbReference type="InterPro" id="IPR001173">
    <property type="entry name" value="Glyco_trans_2-like"/>
</dbReference>
<dbReference type="RefSeq" id="WP_003147685.1">
    <property type="nucleotide sequence ID" value="NZ_GL883585.1"/>
</dbReference>
<proteinExistence type="predicted"/>
<dbReference type="SUPFAM" id="SSF53448">
    <property type="entry name" value="Nucleotide-diphospho-sugar transferases"/>
    <property type="match status" value="1"/>
</dbReference>
<evidence type="ECO:0000313" key="3">
    <source>
        <dbReference type="Proteomes" id="UP000004773"/>
    </source>
</evidence>
<comment type="caution">
    <text evidence="2">The sequence shown here is derived from an EMBL/GenBank/DDBJ whole genome shotgun (WGS) entry which is preliminary data.</text>
</comment>
<dbReference type="Pfam" id="PF00535">
    <property type="entry name" value="Glycos_transf_2"/>
    <property type="match status" value="1"/>
</dbReference>
<protein>
    <recommendedName>
        <fullName evidence="1">Glycosyltransferase 2-like domain-containing protein</fullName>
    </recommendedName>
</protein>
<dbReference type="EMBL" id="ACRO01000037">
    <property type="protein sequence ID" value="EGF86744.1"/>
    <property type="molecule type" value="Genomic_DNA"/>
</dbReference>
<dbReference type="PANTHER" id="PTHR43685">
    <property type="entry name" value="GLYCOSYLTRANSFERASE"/>
    <property type="match status" value="1"/>
</dbReference>
<dbReference type="InterPro" id="IPR029044">
    <property type="entry name" value="Nucleotide-diphossugar_trans"/>
</dbReference>
<evidence type="ECO:0000313" key="2">
    <source>
        <dbReference type="EMBL" id="EGF86744.1"/>
    </source>
</evidence>
<name>A0AA87APY5_9BACL</name>